<dbReference type="SUPFAM" id="SSF52343">
    <property type="entry name" value="Ferredoxin reductase-like, C-terminal NADP-linked domain"/>
    <property type="match status" value="1"/>
</dbReference>
<keyword evidence="3" id="KW-1185">Reference proteome</keyword>
<dbReference type="Proteomes" id="UP000282323">
    <property type="component" value="Unassembled WGS sequence"/>
</dbReference>
<evidence type="ECO:0000259" key="1">
    <source>
        <dbReference type="PROSITE" id="PS51384"/>
    </source>
</evidence>
<dbReference type="InterPro" id="IPR050415">
    <property type="entry name" value="MRET"/>
</dbReference>
<dbReference type="Gene3D" id="3.40.50.80">
    <property type="entry name" value="Nucleotide-binding domain of ferredoxin-NADP reductase (FNR) module"/>
    <property type="match status" value="1"/>
</dbReference>
<dbReference type="PANTHER" id="PTHR47354">
    <property type="entry name" value="NADH OXIDOREDUCTASE HCR"/>
    <property type="match status" value="1"/>
</dbReference>
<dbReference type="PROSITE" id="PS51384">
    <property type="entry name" value="FAD_FR"/>
    <property type="match status" value="1"/>
</dbReference>
<dbReference type="RefSeq" id="WP_124193732.1">
    <property type="nucleotide sequence ID" value="NZ_REGA01000001.1"/>
</dbReference>
<gene>
    <name evidence="2" type="ORF">EA473_00615</name>
</gene>
<reference evidence="2 3" key="1">
    <citation type="submission" date="2018-10" db="EMBL/GenBank/DDBJ databases">
        <title>Natrarchaeobius chitinivorans gen. nov., sp. nov., and Natrarchaeobius haloalkaliphilus sp. nov., alkaliphilic, chitin-utilizing haloarchaea from hypersaline alkaline lakes.</title>
        <authorList>
            <person name="Sorokin D.Y."/>
            <person name="Elcheninov A.G."/>
            <person name="Kostrikina N.A."/>
            <person name="Bale N.J."/>
            <person name="Sinninghe Damste J.S."/>
            <person name="Khijniak T.V."/>
            <person name="Kublanov I.V."/>
            <person name="Toshchakov S.V."/>
        </authorList>
    </citation>
    <scope>NUCLEOTIDE SEQUENCE [LARGE SCALE GENOMIC DNA]</scope>
    <source>
        <strain evidence="2 3">AArcht4T</strain>
    </source>
</reference>
<comment type="caution">
    <text evidence="2">The sequence shown here is derived from an EMBL/GenBank/DDBJ whole genome shotgun (WGS) entry which is preliminary data.</text>
</comment>
<feature type="domain" description="FAD-binding FR-type" evidence="1">
    <location>
        <begin position="1"/>
        <end position="100"/>
    </location>
</feature>
<dbReference type="SUPFAM" id="SSF63380">
    <property type="entry name" value="Riboflavin synthase domain-like"/>
    <property type="match status" value="1"/>
</dbReference>
<dbReference type="CDD" id="cd00322">
    <property type="entry name" value="FNR_like"/>
    <property type="match status" value="1"/>
</dbReference>
<sequence>MEETTVTVESVREVGPDTVAITLEAPEGFDALPGHFVLLTAAPDGEEITRHYTLSSPSVTDSFEITVGIDPDGDLSPWLADLEGGETVEIEGPMGAITYERDEDVVAVAGGPGIGPAVSVAEAATEAGHDAAVVYRDDEPAHVDRLERLEDAGVTVTVLEEEADEELADAIESHVEDGQLYVFGFESFVTSVTDAIADAGGDPEEAAVENFG</sequence>
<dbReference type="OrthoDB" id="35401at2157"/>
<accession>A0A3N6PEB6</accession>
<protein>
    <submittedName>
        <fullName evidence="2">FAD-dependent oxidoreductase</fullName>
    </submittedName>
</protein>
<evidence type="ECO:0000313" key="3">
    <source>
        <dbReference type="Proteomes" id="UP000282323"/>
    </source>
</evidence>
<dbReference type="GO" id="GO:0016491">
    <property type="term" value="F:oxidoreductase activity"/>
    <property type="evidence" value="ECO:0007669"/>
    <property type="project" value="InterPro"/>
</dbReference>
<dbReference type="AlphaFoldDB" id="A0A3N6PEB6"/>
<dbReference type="InterPro" id="IPR017938">
    <property type="entry name" value="Riboflavin_synthase-like_b-brl"/>
</dbReference>
<dbReference type="InterPro" id="IPR017927">
    <property type="entry name" value="FAD-bd_FR_type"/>
</dbReference>
<dbReference type="InterPro" id="IPR008333">
    <property type="entry name" value="Cbr1-like_FAD-bd_dom"/>
</dbReference>
<dbReference type="EMBL" id="REGA01000001">
    <property type="protein sequence ID" value="RQG98079.1"/>
    <property type="molecule type" value="Genomic_DNA"/>
</dbReference>
<name>A0A3N6PEB6_NATCH</name>
<dbReference type="PANTHER" id="PTHR47354:SF5">
    <property type="entry name" value="PROTEIN RFBI"/>
    <property type="match status" value="1"/>
</dbReference>
<dbReference type="Gene3D" id="2.40.30.10">
    <property type="entry name" value="Translation factors"/>
    <property type="match status" value="1"/>
</dbReference>
<dbReference type="InterPro" id="IPR039261">
    <property type="entry name" value="FNR_nucleotide-bd"/>
</dbReference>
<proteinExistence type="predicted"/>
<evidence type="ECO:0000313" key="2">
    <source>
        <dbReference type="EMBL" id="RQG98079.1"/>
    </source>
</evidence>
<organism evidence="2 3">
    <name type="scientific">Natrarchaeobius chitinivorans</name>
    <dbReference type="NCBI Taxonomy" id="1679083"/>
    <lineage>
        <taxon>Archaea</taxon>
        <taxon>Methanobacteriati</taxon>
        <taxon>Methanobacteriota</taxon>
        <taxon>Stenosarchaea group</taxon>
        <taxon>Halobacteria</taxon>
        <taxon>Halobacteriales</taxon>
        <taxon>Natrialbaceae</taxon>
        <taxon>Natrarchaeobius</taxon>
    </lineage>
</organism>
<dbReference type="Pfam" id="PF00970">
    <property type="entry name" value="FAD_binding_6"/>
    <property type="match status" value="1"/>
</dbReference>